<reference evidence="2 3" key="1">
    <citation type="submission" date="2017-06" db="EMBL/GenBank/DDBJ databases">
        <title>Raineya orbicola gen. nov., sp. nov. a slightly thermophilic bacterium of the phylum Bacteroidetes and the description of Raineyaceae fam. nov.</title>
        <authorList>
            <person name="Albuquerque L."/>
            <person name="Polonia A.R.M."/>
            <person name="Barroso C."/>
            <person name="Froufe H.J.C."/>
            <person name="Lage O."/>
            <person name="Lobo-Da-Cunha A."/>
            <person name="Egas C."/>
            <person name="Da Costa M.S."/>
        </authorList>
    </citation>
    <scope>NUCLEOTIDE SEQUENCE [LARGE SCALE GENOMIC DNA]</scope>
    <source>
        <strain evidence="2 3">SPSPC-11</strain>
    </source>
</reference>
<keyword evidence="1" id="KW-0812">Transmembrane</keyword>
<dbReference type="EMBL" id="NKXO01000010">
    <property type="protein sequence ID" value="PKQ70184.1"/>
    <property type="molecule type" value="Genomic_DNA"/>
</dbReference>
<dbReference type="RefSeq" id="WP_101358100.1">
    <property type="nucleotide sequence ID" value="NZ_NKXO01000010.1"/>
</dbReference>
<dbReference type="Proteomes" id="UP000233387">
    <property type="component" value="Unassembled WGS sequence"/>
</dbReference>
<evidence type="ECO:0000313" key="3">
    <source>
        <dbReference type="Proteomes" id="UP000233387"/>
    </source>
</evidence>
<dbReference type="OrthoDB" id="981524at2"/>
<keyword evidence="3" id="KW-1185">Reference proteome</keyword>
<sequence>MRTHNEKPVKLPFETPPNYFEEFENRLEKRLKGEYEPKGIHKNLPFGLPESYFELLPQKIMQKIQNLRRAWAWYETPFGIWTIRLGVATMIIFAIVLIFPKTDNSTAVAELKKNLQTINKKELELYLFANYQNHLEAELFDKDIQLPEMHQYQPDSLQIRKKDLEEVLPDEHIEEILQQELENSEVL</sequence>
<organism evidence="2 3">
    <name type="scientific">Raineya orbicola</name>
    <dbReference type="NCBI Taxonomy" id="2016530"/>
    <lineage>
        <taxon>Bacteria</taxon>
        <taxon>Pseudomonadati</taxon>
        <taxon>Bacteroidota</taxon>
        <taxon>Cytophagia</taxon>
        <taxon>Cytophagales</taxon>
        <taxon>Raineyaceae</taxon>
        <taxon>Raineya</taxon>
    </lineage>
</organism>
<proteinExistence type="predicted"/>
<accession>A0A2N3IIP5</accession>
<evidence type="ECO:0000313" key="2">
    <source>
        <dbReference type="EMBL" id="PKQ70184.1"/>
    </source>
</evidence>
<protein>
    <submittedName>
        <fullName evidence="2">Uncharacterized protein</fullName>
    </submittedName>
</protein>
<dbReference type="AlphaFoldDB" id="A0A2N3IIP5"/>
<keyword evidence="1" id="KW-0472">Membrane</keyword>
<name>A0A2N3IIP5_9BACT</name>
<gene>
    <name evidence="2" type="ORF">Rain11_0844</name>
</gene>
<comment type="caution">
    <text evidence="2">The sequence shown here is derived from an EMBL/GenBank/DDBJ whole genome shotgun (WGS) entry which is preliminary data.</text>
</comment>
<keyword evidence="1" id="KW-1133">Transmembrane helix</keyword>
<evidence type="ECO:0000256" key="1">
    <source>
        <dbReference type="SAM" id="Phobius"/>
    </source>
</evidence>
<feature type="transmembrane region" description="Helical" evidence="1">
    <location>
        <begin position="78"/>
        <end position="99"/>
    </location>
</feature>